<evidence type="ECO:0000313" key="4">
    <source>
        <dbReference type="EMBL" id="MFB9475241.1"/>
    </source>
</evidence>
<keyword evidence="2" id="KW-0812">Transmembrane</keyword>
<dbReference type="Gene3D" id="3.40.50.10140">
    <property type="entry name" value="Toll/interleukin-1 receptor homology (TIR) domain"/>
    <property type="match status" value="1"/>
</dbReference>
<evidence type="ECO:0000259" key="3">
    <source>
        <dbReference type="PROSITE" id="PS50104"/>
    </source>
</evidence>
<dbReference type="SUPFAM" id="SSF52200">
    <property type="entry name" value="Toll/Interleukin receptor TIR domain"/>
    <property type="match status" value="1"/>
</dbReference>
<sequence length="913" mass="98253">MKRDASQQAGYDVFISYSHSRDTGLAEALQSELQRFACPWYRPRALRVFRDKTDMAASPQLWPEIERALRVSRWFVLMASPASAASPWVRREVEWWQTNRSPERLLIALTDGTITWAGGDFDQARTDAIPPSLSRYFAYEPLWIDLRSLRPPPGTTGRPRLGDVVAEFAAPVHERPKDTLVGEHIKRQRQTRRVVRQVIAALATLAVLATAAAVTAVVQRDEAVRQALIATAGRAAAESAAMAPDRMDVAQLLAVEAYRMWPDEQTRAALLSAVTASPALVRHLQAGAPVSAVGGSQDGRVVVAGTRDGRVLWWRAVDGARAGSAELPRPVKDVAADRTGRVVAATDGTSVLTTPATRLPKTWGGPVDAIALSPSGRFLAVVVPGRLTRVDLTTGARRTTRTFDRPVDVAMPSASTIVVGDVAGQWEYYTGTNLRLTLSSRHSVMGAHGFAPTFSSNGAYFTHTRTNGGPMPLYPTIRPLSITNDSAPKEARSHGNSPQAIALSDDGLHLAVADGTAIYVSSVDLRGEQVTLPGSGAVIEGGLRFLGDRDHLVSAAGDVVTVWDLQHAGRIGERAKVSLYRSCSGCDAPRAEVSADGTRVAVQTVGEIVAVHDWDRRGSQTFEGVGWLLGWSADDVRLFTAQTDHLETLDTRDLTRARSPFRDELPGTPIAVTPDGRDLLTLSDTGALEIRDATTGVTRARIPPPKQVTGAYRSVVDFERGIVVAQGAVGTTAYAVLYDLAEGTSRVIGSGSSQYVATGGGNVVVQRRDGPLEVWDDTGTTLRRTIPRDTTFSPRELPPQSVPAVNDTLVVQRKSDGVIVLTDLGTGTDVGTLRLPGYWVQFKTAMRLTADGSHLITATDPGGSPGLLVRWRLSPSAWTAAACAAAGRNLTPEEWRRHIGTPPPDDLSCTRQR</sequence>
<organism evidence="4 5">
    <name type="scientific">Nonomuraea salmonea</name>
    <dbReference type="NCBI Taxonomy" id="46181"/>
    <lineage>
        <taxon>Bacteria</taxon>
        <taxon>Bacillati</taxon>
        <taxon>Actinomycetota</taxon>
        <taxon>Actinomycetes</taxon>
        <taxon>Streptosporangiales</taxon>
        <taxon>Streptosporangiaceae</taxon>
        <taxon>Nonomuraea</taxon>
    </lineage>
</organism>
<dbReference type="InterPro" id="IPR015943">
    <property type="entry name" value="WD40/YVTN_repeat-like_dom_sf"/>
</dbReference>
<dbReference type="Gene3D" id="2.130.10.10">
    <property type="entry name" value="YVTN repeat-like/Quinoprotein amine dehydrogenase"/>
    <property type="match status" value="3"/>
</dbReference>
<dbReference type="Proteomes" id="UP001589568">
    <property type="component" value="Unassembled WGS sequence"/>
</dbReference>
<evidence type="ECO:0000256" key="1">
    <source>
        <dbReference type="SAM" id="MobiDB-lite"/>
    </source>
</evidence>
<dbReference type="PROSITE" id="PS50104">
    <property type="entry name" value="TIR"/>
    <property type="match status" value="1"/>
</dbReference>
<feature type="transmembrane region" description="Helical" evidence="2">
    <location>
        <begin position="194"/>
        <end position="218"/>
    </location>
</feature>
<dbReference type="InterPro" id="IPR000157">
    <property type="entry name" value="TIR_dom"/>
</dbReference>
<feature type="region of interest" description="Disordered" evidence="1">
    <location>
        <begin position="894"/>
        <end position="913"/>
    </location>
</feature>
<keyword evidence="2" id="KW-1133">Transmembrane helix</keyword>
<dbReference type="RefSeq" id="WP_364384012.1">
    <property type="nucleotide sequence ID" value="NZ_JBHMCF010000041.1"/>
</dbReference>
<dbReference type="SUPFAM" id="SSF82171">
    <property type="entry name" value="DPP6 N-terminal domain-like"/>
    <property type="match status" value="1"/>
</dbReference>
<protein>
    <submittedName>
        <fullName evidence="4">Toll/interleukin-1 receptor domain-containing protein</fullName>
    </submittedName>
</protein>
<gene>
    <name evidence="4" type="ORF">ACFFR3_37630</name>
</gene>
<feature type="domain" description="TIR" evidence="3">
    <location>
        <begin position="9"/>
        <end position="142"/>
    </location>
</feature>
<dbReference type="InterPro" id="IPR035897">
    <property type="entry name" value="Toll_tir_struct_dom_sf"/>
</dbReference>
<name>A0ABV5NY43_9ACTN</name>
<evidence type="ECO:0000313" key="5">
    <source>
        <dbReference type="Proteomes" id="UP001589568"/>
    </source>
</evidence>
<dbReference type="Pfam" id="PF13676">
    <property type="entry name" value="TIR_2"/>
    <property type="match status" value="1"/>
</dbReference>
<keyword evidence="4" id="KW-0675">Receptor</keyword>
<reference evidence="4 5" key="1">
    <citation type="submission" date="2024-09" db="EMBL/GenBank/DDBJ databases">
        <authorList>
            <person name="Sun Q."/>
            <person name="Mori K."/>
        </authorList>
    </citation>
    <scope>NUCLEOTIDE SEQUENCE [LARGE SCALE GENOMIC DNA]</scope>
    <source>
        <strain evidence="4 5">JCM 3324</strain>
    </source>
</reference>
<comment type="caution">
    <text evidence="4">The sequence shown here is derived from an EMBL/GenBank/DDBJ whole genome shotgun (WGS) entry which is preliminary data.</text>
</comment>
<accession>A0ABV5NY43</accession>
<dbReference type="EMBL" id="JBHMCF010000041">
    <property type="protein sequence ID" value="MFB9475241.1"/>
    <property type="molecule type" value="Genomic_DNA"/>
</dbReference>
<dbReference type="InterPro" id="IPR011044">
    <property type="entry name" value="Quino_amine_DH_bsu"/>
</dbReference>
<proteinExistence type="predicted"/>
<evidence type="ECO:0000256" key="2">
    <source>
        <dbReference type="SAM" id="Phobius"/>
    </source>
</evidence>
<keyword evidence="5" id="KW-1185">Reference proteome</keyword>
<keyword evidence="2" id="KW-0472">Membrane</keyword>
<dbReference type="SUPFAM" id="SSF50969">
    <property type="entry name" value="YVTN repeat-like/Quinoprotein amine dehydrogenase"/>
    <property type="match status" value="1"/>
</dbReference>
<dbReference type="SMART" id="SM00255">
    <property type="entry name" value="TIR"/>
    <property type="match status" value="1"/>
</dbReference>